<sequence>MGRATRVPRRWKKQRGNRKGESGKPSILHFPSSRRPICIPFDLPSTLQFAPVILPKPNSAIAAQFPLYLPACTIELRICSRDQGRRVPKTNDSHAFDPGRLSQGSEATELKLRVPYRSIRLPVCASESLPLRAPHTNRVAQRRTEMFRMSINLPRAHRNGRILLVEP</sequence>
<gene>
    <name evidence="2" type="ORF">BJX63DRAFT_135120</name>
</gene>
<accession>A0ABR4HMN0</accession>
<evidence type="ECO:0000256" key="1">
    <source>
        <dbReference type="SAM" id="MobiDB-lite"/>
    </source>
</evidence>
<feature type="region of interest" description="Disordered" evidence="1">
    <location>
        <begin position="1"/>
        <end position="27"/>
    </location>
</feature>
<feature type="compositionally biased region" description="Basic residues" evidence="1">
    <location>
        <begin position="1"/>
        <end position="17"/>
    </location>
</feature>
<organism evidence="2 3">
    <name type="scientific">Aspergillus granulosus</name>
    <dbReference type="NCBI Taxonomy" id="176169"/>
    <lineage>
        <taxon>Eukaryota</taxon>
        <taxon>Fungi</taxon>
        <taxon>Dikarya</taxon>
        <taxon>Ascomycota</taxon>
        <taxon>Pezizomycotina</taxon>
        <taxon>Eurotiomycetes</taxon>
        <taxon>Eurotiomycetidae</taxon>
        <taxon>Eurotiales</taxon>
        <taxon>Aspergillaceae</taxon>
        <taxon>Aspergillus</taxon>
        <taxon>Aspergillus subgen. Nidulantes</taxon>
    </lineage>
</organism>
<protein>
    <submittedName>
        <fullName evidence="2">Uncharacterized protein</fullName>
    </submittedName>
</protein>
<evidence type="ECO:0000313" key="3">
    <source>
        <dbReference type="Proteomes" id="UP001610334"/>
    </source>
</evidence>
<name>A0ABR4HMN0_9EURO</name>
<comment type="caution">
    <text evidence="2">The sequence shown here is derived from an EMBL/GenBank/DDBJ whole genome shotgun (WGS) entry which is preliminary data.</text>
</comment>
<dbReference type="Proteomes" id="UP001610334">
    <property type="component" value="Unassembled WGS sequence"/>
</dbReference>
<evidence type="ECO:0000313" key="2">
    <source>
        <dbReference type="EMBL" id="KAL2816740.1"/>
    </source>
</evidence>
<reference evidence="2 3" key="1">
    <citation type="submission" date="2024-07" db="EMBL/GenBank/DDBJ databases">
        <title>Section-level genome sequencing and comparative genomics of Aspergillus sections Usti and Cavernicolus.</title>
        <authorList>
            <consortium name="Lawrence Berkeley National Laboratory"/>
            <person name="Nybo J.L."/>
            <person name="Vesth T.C."/>
            <person name="Theobald S."/>
            <person name="Frisvad J.C."/>
            <person name="Larsen T.O."/>
            <person name="Kjaerboelling I."/>
            <person name="Rothschild-Mancinelli K."/>
            <person name="Lyhne E.K."/>
            <person name="Kogle M.E."/>
            <person name="Barry K."/>
            <person name="Clum A."/>
            <person name="Na H."/>
            <person name="Ledsgaard L."/>
            <person name="Lin J."/>
            <person name="Lipzen A."/>
            <person name="Kuo A."/>
            <person name="Riley R."/>
            <person name="Mondo S."/>
            <person name="Labutti K."/>
            <person name="Haridas S."/>
            <person name="Pangalinan J."/>
            <person name="Salamov A.A."/>
            <person name="Simmons B.A."/>
            <person name="Magnuson J.K."/>
            <person name="Chen J."/>
            <person name="Drula E."/>
            <person name="Henrissat B."/>
            <person name="Wiebenga A."/>
            <person name="Lubbers R.J."/>
            <person name="Gomes A.C."/>
            <person name="Makela M.R."/>
            <person name="Stajich J."/>
            <person name="Grigoriev I.V."/>
            <person name="Mortensen U.H."/>
            <person name="De Vries R.P."/>
            <person name="Baker S.E."/>
            <person name="Andersen M.R."/>
        </authorList>
    </citation>
    <scope>NUCLEOTIDE SEQUENCE [LARGE SCALE GENOMIC DNA]</scope>
    <source>
        <strain evidence="2 3">CBS 588.65</strain>
    </source>
</reference>
<keyword evidence="3" id="KW-1185">Reference proteome</keyword>
<proteinExistence type="predicted"/>
<dbReference type="EMBL" id="JBFXLT010000021">
    <property type="protein sequence ID" value="KAL2816740.1"/>
    <property type="molecule type" value="Genomic_DNA"/>
</dbReference>